<sequence>MPKQHSPHAVIIGAGFTGCALAYDLAQRGFAVTVLERGEIASGTSGRTHGLLHSGARYCTEDQEAARECIQENRILRKIAAQCIEFNGGLFVALDDSDLSYAPKFAAGAQACDIEIEELTTAQALQLEPNLNPQVRMAYRVPDGAFDPLRLALAFAASARQLGAEFKPYHEVTGFILDGQGAVTGLNVTDRHARQAYQQPADIVINATGAWAGHLAAMIGLTVPVTPAPGVMVAYNRRLIQRVINRLNAPGDGDILIPQRRMVVIGTTSFKVQDADYIPVFPEQVEEMHRKAMELIPAVAQTAERGAYMSARPLIGTAEDERSLTRTFKCYDHAQGGQVERLVTITGGKATTCRAMAEKTADLVCQKLGISAACQTADQPLASYRLYYSA</sequence>
<evidence type="ECO:0000313" key="7">
    <source>
        <dbReference type="EMBL" id="KPL83465.1"/>
    </source>
</evidence>
<keyword evidence="5" id="KW-0560">Oxidoreductase</keyword>
<dbReference type="PATRIC" id="fig|229921.5.peg.1030"/>
<dbReference type="SUPFAM" id="SSF51905">
    <property type="entry name" value="FAD/NAD(P)-binding domain"/>
    <property type="match status" value="1"/>
</dbReference>
<feature type="domain" description="FAD dependent oxidoreductase" evidence="6">
    <location>
        <begin position="9"/>
        <end position="362"/>
    </location>
</feature>
<evidence type="ECO:0000256" key="5">
    <source>
        <dbReference type="ARBA" id="ARBA00023002"/>
    </source>
</evidence>
<dbReference type="Pfam" id="PF01266">
    <property type="entry name" value="DAO"/>
    <property type="match status" value="1"/>
</dbReference>
<dbReference type="GO" id="GO:0006072">
    <property type="term" value="P:glycerol-3-phosphate metabolic process"/>
    <property type="evidence" value="ECO:0007669"/>
    <property type="project" value="InterPro"/>
</dbReference>
<dbReference type="GO" id="GO:0004368">
    <property type="term" value="F:glycerol-3-phosphate dehydrogenase (quinone) activity"/>
    <property type="evidence" value="ECO:0007669"/>
    <property type="project" value="InterPro"/>
</dbReference>
<dbReference type="PANTHER" id="PTHR11985">
    <property type="entry name" value="GLYCEROL-3-PHOSPHATE DEHYDROGENASE"/>
    <property type="match status" value="1"/>
</dbReference>
<reference evidence="7 8" key="1">
    <citation type="submission" date="2015-07" db="EMBL/GenBank/DDBJ databases">
        <title>Genome sequence of Levilinea saccharolytica DSM 16555.</title>
        <authorList>
            <person name="Hemp J."/>
            <person name="Ward L.M."/>
            <person name="Pace L.A."/>
            <person name="Fischer W.W."/>
        </authorList>
    </citation>
    <scope>NUCLEOTIDE SEQUENCE [LARGE SCALE GENOMIC DNA]</scope>
    <source>
        <strain evidence="7 8">KIBI-1</strain>
    </source>
</reference>
<accession>A0A0P6Y2L7</accession>
<dbReference type="OrthoDB" id="9801699at2"/>
<name>A0A0P6Y2L7_9CHLR</name>
<evidence type="ECO:0000256" key="3">
    <source>
        <dbReference type="ARBA" id="ARBA00022630"/>
    </source>
</evidence>
<evidence type="ECO:0000256" key="1">
    <source>
        <dbReference type="ARBA" id="ARBA00001974"/>
    </source>
</evidence>
<comment type="caution">
    <text evidence="7">The sequence shown here is derived from an EMBL/GenBank/DDBJ whole genome shotgun (WGS) entry which is preliminary data.</text>
</comment>
<dbReference type="EMBL" id="LGCM01000031">
    <property type="protein sequence ID" value="KPL83465.1"/>
    <property type="molecule type" value="Genomic_DNA"/>
</dbReference>
<protein>
    <recommendedName>
        <fullName evidence="6">FAD dependent oxidoreductase domain-containing protein</fullName>
    </recommendedName>
</protein>
<keyword evidence="4" id="KW-0274">FAD</keyword>
<gene>
    <name evidence="7" type="ORF">ADN01_08135</name>
</gene>
<dbReference type="PROSITE" id="PS51257">
    <property type="entry name" value="PROKAR_LIPOPROTEIN"/>
    <property type="match status" value="1"/>
</dbReference>
<dbReference type="AlphaFoldDB" id="A0A0P6Y2L7"/>
<proteinExistence type="inferred from homology"/>
<comment type="similarity">
    <text evidence="2">Belongs to the FAD-dependent glycerol-3-phosphate dehydrogenase family.</text>
</comment>
<keyword evidence="8" id="KW-1185">Reference proteome</keyword>
<comment type="cofactor">
    <cofactor evidence="1">
        <name>FAD</name>
        <dbReference type="ChEBI" id="CHEBI:57692"/>
    </cofactor>
</comment>
<dbReference type="RefSeq" id="WP_062418621.1">
    <property type="nucleotide sequence ID" value="NZ_DF967974.1"/>
</dbReference>
<dbReference type="InterPro" id="IPR036188">
    <property type="entry name" value="FAD/NAD-bd_sf"/>
</dbReference>
<dbReference type="InterPro" id="IPR000447">
    <property type="entry name" value="G3P_DH_FAD-dep"/>
</dbReference>
<dbReference type="Gene3D" id="3.50.50.60">
    <property type="entry name" value="FAD/NAD(P)-binding domain"/>
    <property type="match status" value="3"/>
</dbReference>
<dbReference type="PRINTS" id="PR01001">
    <property type="entry name" value="FADG3PDH"/>
</dbReference>
<keyword evidence="3" id="KW-0285">Flavoprotein</keyword>
<dbReference type="Proteomes" id="UP000050501">
    <property type="component" value="Unassembled WGS sequence"/>
</dbReference>
<evidence type="ECO:0000313" key="8">
    <source>
        <dbReference type="Proteomes" id="UP000050501"/>
    </source>
</evidence>
<dbReference type="PANTHER" id="PTHR11985:SF15">
    <property type="entry name" value="GLYCEROL-3-PHOSPHATE DEHYDROGENASE, MITOCHONDRIAL"/>
    <property type="match status" value="1"/>
</dbReference>
<evidence type="ECO:0000256" key="4">
    <source>
        <dbReference type="ARBA" id="ARBA00022827"/>
    </source>
</evidence>
<evidence type="ECO:0000256" key="2">
    <source>
        <dbReference type="ARBA" id="ARBA00007330"/>
    </source>
</evidence>
<dbReference type="STRING" id="229921.ADN01_08135"/>
<evidence type="ECO:0000259" key="6">
    <source>
        <dbReference type="Pfam" id="PF01266"/>
    </source>
</evidence>
<dbReference type="InterPro" id="IPR006076">
    <property type="entry name" value="FAD-dep_OxRdtase"/>
</dbReference>
<organism evidence="7 8">
    <name type="scientific">Levilinea saccharolytica</name>
    <dbReference type="NCBI Taxonomy" id="229921"/>
    <lineage>
        <taxon>Bacteria</taxon>
        <taxon>Bacillati</taxon>
        <taxon>Chloroflexota</taxon>
        <taxon>Anaerolineae</taxon>
        <taxon>Anaerolineales</taxon>
        <taxon>Anaerolineaceae</taxon>
        <taxon>Levilinea</taxon>
    </lineage>
</organism>